<dbReference type="Proteomes" id="UP000822688">
    <property type="component" value="Chromosome 9"/>
</dbReference>
<dbReference type="Gene3D" id="3.40.50.300">
    <property type="entry name" value="P-loop containing nucleotide triphosphate hydrolases"/>
    <property type="match status" value="1"/>
</dbReference>
<dbReference type="InterPro" id="IPR027417">
    <property type="entry name" value="P-loop_NTPase"/>
</dbReference>
<evidence type="ECO:0000313" key="2">
    <source>
        <dbReference type="Proteomes" id="UP000822688"/>
    </source>
</evidence>
<dbReference type="EMBL" id="CM026430">
    <property type="protein sequence ID" value="KAG0562581.1"/>
    <property type="molecule type" value="Genomic_DNA"/>
</dbReference>
<organism evidence="1 2">
    <name type="scientific">Ceratodon purpureus</name>
    <name type="common">Fire moss</name>
    <name type="synonym">Dicranum purpureum</name>
    <dbReference type="NCBI Taxonomy" id="3225"/>
    <lineage>
        <taxon>Eukaryota</taxon>
        <taxon>Viridiplantae</taxon>
        <taxon>Streptophyta</taxon>
        <taxon>Embryophyta</taxon>
        <taxon>Bryophyta</taxon>
        <taxon>Bryophytina</taxon>
        <taxon>Bryopsida</taxon>
        <taxon>Dicranidae</taxon>
        <taxon>Pseudoditrichales</taxon>
        <taxon>Ditrichaceae</taxon>
        <taxon>Ceratodon</taxon>
    </lineage>
</organism>
<gene>
    <name evidence="1" type="ORF">KC19_9G157400</name>
</gene>
<name>A0A8T0GSC8_CERPU</name>
<keyword evidence="2" id="KW-1185">Reference proteome</keyword>
<reference evidence="1" key="1">
    <citation type="submission" date="2020-06" db="EMBL/GenBank/DDBJ databases">
        <title>WGS assembly of Ceratodon purpureus strain R40.</title>
        <authorList>
            <person name="Carey S.B."/>
            <person name="Jenkins J."/>
            <person name="Shu S."/>
            <person name="Lovell J.T."/>
            <person name="Sreedasyam A."/>
            <person name="Maumus F."/>
            <person name="Tiley G.P."/>
            <person name="Fernandez-Pozo N."/>
            <person name="Barry K."/>
            <person name="Chen C."/>
            <person name="Wang M."/>
            <person name="Lipzen A."/>
            <person name="Daum C."/>
            <person name="Saski C.A."/>
            <person name="Payton A.C."/>
            <person name="Mcbreen J.C."/>
            <person name="Conrad R.E."/>
            <person name="Kollar L.M."/>
            <person name="Olsson S."/>
            <person name="Huttunen S."/>
            <person name="Landis J.B."/>
            <person name="Wickett N.J."/>
            <person name="Johnson M.G."/>
            <person name="Rensing S.A."/>
            <person name="Grimwood J."/>
            <person name="Schmutz J."/>
            <person name="Mcdaniel S.F."/>
        </authorList>
    </citation>
    <scope>NUCLEOTIDE SEQUENCE</scope>
    <source>
        <strain evidence="1">R40</strain>
    </source>
</reference>
<evidence type="ECO:0000313" key="1">
    <source>
        <dbReference type="EMBL" id="KAG0562581.1"/>
    </source>
</evidence>
<dbReference type="AlphaFoldDB" id="A0A8T0GSC8"/>
<dbReference type="SUPFAM" id="SSF52540">
    <property type="entry name" value="P-loop containing nucleoside triphosphate hydrolases"/>
    <property type="match status" value="1"/>
</dbReference>
<protein>
    <submittedName>
        <fullName evidence="1">Uncharacterized protein</fullName>
    </submittedName>
</protein>
<accession>A0A8T0GSC8</accession>
<sequence>MTEEKGTVLLIGKSRSGRTTLANMLVSGELKDGPLAPSDTNNYFCETYAGRGWTVVDTMGFGEPLGGIVPEEYARKMVIDFLNEVKAPYSHIMLVVDISNIQTLERGRRSCILIIWKIFLEIFEGGEENFVVCGNNLESIAPARIEETFPECKCFLYVNFFETTAIEMNGSIAEWRQKELARIEEEMSAMFKTLSGADTI</sequence>
<proteinExistence type="predicted"/>
<comment type="caution">
    <text evidence="1">The sequence shown here is derived from an EMBL/GenBank/DDBJ whole genome shotgun (WGS) entry which is preliminary data.</text>
</comment>